<evidence type="ECO:0000313" key="3">
    <source>
        <dbReference type="Proteomes" id="UP000005237"/>
    </source>
</evidence>
<reference evidence="2" key="2">
    <citation type="submission" date="2022-06" db="UniProtKB">
        <authorList>
            <consortium name="EnsemblMetazoa"/>
        </authorList>
    </citation>
    <scope>IDENTIFICATION</scope>
    <source>
        <strain evidence="2">DF5081</strain>
    </source>
</reference>
<dbReference type="AlphaFoldDB" id="A0A8R1I9I2"/>
<evidence type="ECO:0000313" key="2">
    <source>
        <dbReference type="EnsemblMetazoa" id="CJA17965b.1"/>
    </source>
</evidence>
<proteinExistence type="predicted"/>
<evidence type="ECO:0000256" key="1">
    <source>
        <dbReference type="SAM" id="MobiDB-lite"/>
    </source>
</evidence>
<accession>A0A8R1I9I2</accession>
<name>A0A8R1I9I2_CAEJA</name>
<sequence>MVSKAEKMADCSEKSLDVFGGIHDLSSWTGPGLDNFKITEKQQNCAYEEKMKNISEDSSEDLDLADRILEKKSRRLSCTYCNRQGHVASSCTKKKFIPSVQKLLDCEKSNTNAGDFCQRACCYGPKEQKPTMPSIYDNFRDLTPSPRGLTRRGIMGRSTQIRTNGTSGSKKYESTTPPEKEKITPGVRAMIPPLMPPQDSSEILTIESTRKVIREGGLHFEEVNIIKFPKNLPPNVHVFTQQLPNSH</sequence>
<keyword evidence="3" id="KW-1185">Reference proteome</keyword>
<reference evidence="3" key="1">
    <citation type="submission" date="2010-08" db="EMBL/GenBank/DDBJ databases">
        <authorList>
            <consortium name="Caenorhabditis japonica Sequencing Consortium"/>
            <person name="Wilson R.K."/>
        </authorList>
    </citation>
    <scope>NUCLEOTIDE SEQUENCE [LARGE SCALE GENOMIC DNA]</scope>
    <source>
        <strain evidence="3">DF5081</strain>
    </source>
</reference>
<protein>
    <recommendedName>
        <fullName evidence="4">CCHC-type domain-containing protein</fullName>
    </recommendedName>
</protein>
<organism evidence="2 3">
    <name type="scientific">Caenorhabditis japonica</name>
    <dbReference type="NCBI Taxonomy" id="281687"/>
    <lineage>
        <taxon>Eukaryota</taxon>
        <taxon>Metazoa</taxon>
        <taxon>Ecdysozoa</taxon>
        <taxon>Nematoda</taxon>
        <taxon>Chromadorea</taxon>
        <taxon>Rhabditida</taxon>
        <taxon>Rhabditina</taxon>
        <taxon>Rhabditomorpha</taxon>
        <taxon>Rhabditoidea</taxon>
        <taxon>Rhabditidae</taxon>
        <taxon>Peloderinae</taxon>
        <taxon>Caenorhabditis</taxon>
    </lineage>
</organism>
<dbReference type="Proteomes" id="UP000005237">
    <property type="component" value="Unassembled WGS sequence"/>
</dbReference>
<evidence type="ECO:0008006" key="4">
    <source>
        <dbReference type="Google" id="ProtNLM"/>
    </source>
</evidence>
<feature type="region of interest" description="Disordered" evidence="1">
    <location>
        <begin position="133"/>
        <end position="152"/>
    </location>
</feature>
<dbReference type="EnsemblMetazoa" id="CJA17965b.1">
    <property type="protein sequence ID" value="CJA17965b.1"/>
    <property type="gene ID" value="WBGene00137170"/>
</dbReference>
<feature type="compositionally biased region" description="Polar residues" evidence="1">
    <location>
        <begin position="160"/>
        <end position="169"/>
    </location>
</feature>
<feature type="region of interest" description="Disordered" evidence="1">
    <location>
        <begin position="160"/>
        <end position="182"/>
    </location>
</feature>
<feature type="compositionally biased region" description="Basic and acidic residues" evidence="1">
    <location>
        <begin position="170"/>
        <end position="182"/>
    </location>
</feature>